<dbReference type="PROSITE" id="PS50253">
    <property type="entry name" value="COX3"/>
    <property type="match status" value="1"/>
</dbReference>
<dbReference type="SUPFAM" id="SSF81452">
    <property type="entry name" value="Cytochrome c oxidase subunit III-like"/>
    <property type="match status" value="1"/>
</dbReference>
<name>A0A096XCB3_DICCN</name>
<keyword evidence="4 8" id="KW-0812">Transmembrane</keyword>
<dbReference type="GO" id="GO:0016020">
    <property type="term" value="C:membrane"/>
    <property type="evidence" value="ECO:0007669"/>
    <property type="project" value="UniProtKB-SubCell"/>
</dbReference>
<gene>
    <name evidence="11" type="primary">cox3</name>
</gene>
<proteinExistence type="inferred from homology"/>
<evidence type="ECO:0000256" key="5">
    <source>
        <dbReference type="ARBA" id="ARBA00022967"/>
    </source>
</evidence>
<dbReference type="CTD" id="4514"/>
<feature type="transmembrane region" description="Helical" evidence="9">
    <location>
        <begin position="126"/>
        <end position="143"/>
    </location>
</feature>
<dbReference type="AlphaFoldDB" id="A0A096XCB3"/>
<evidence type="ECO:0000256" key="2">
    <source>
        <dbReference type="ARBA" id="ARBA00010581"/>
    </source>
</evidence>
<dbReference type="InterPro" id="IPR013833">
    <property type="entry name" value="Cyt_c_oxidase_su3_a-hlx"/>
</dbReference>
<dbReference type="PANTHER" id="PTHR11403">
    <property type="entry name" value="CYTOCHROME C OXIDASE SUBUNIT III"/>
    <property type="match status" value="1"/>
</dbReference>
<dbReference type="CDD" id="cd00386">
    <property type="entry name" value="Heme_Cu_Oxidase_III_like"/>
    <property type="match status" value="1"/>
</dbReference>
<feature type="domain" description="Heme-copper oxidase subunit III family profile" evidence="10">
    <location>
        <begin position="57"/>
        <end position="216"/>
    </location>
</feature>
<feature type="transmembrane region" description="Helical" evidence="9">
    <location>
        <begin position="54"/>
        <end position="81"/>
    </location>
</feature>
<evidence type="ECO:0000256" key="8">
    <source>
        <dbReference type="RuleBase" id="RU003375"/>
    </source>
</evidence>
<evidence type="ECO:0000256" key="6">
    <source>
        <dbReference type="ARBA" id="ARBA00022989"/>
    </source>
</evidence>
<comment type="subcellular location">
    <subcellularLocation>
        <location evidence="1">Membrane</location>
        <topology evidence="1">Multi-pass membrane protein</topology>
    </subcellularLocation>
</comment>
<feature type="transmembrane region" description="Helical" evidence="9">
    <location>
        <begin position="163"/>
        <end position="183"/>
    </location>
</feature>
<evidence type="ECO:0000256" key="3">
    <source>
        <dbReference type="ARBA" id="ARBA00015944"/>
    </source>
</evidence>
<dbReference type="InterPro" id="IPR000298">
    <property type="entry name" value="Cyt_c_oxidase-like_su3"/>
</dbReference>
<evidence type="ECO:0000256" key="7">
    <source>
        <dbReference type="ARBA" id="ARBA00023136"/>
    </source>
</evidence>
<geneLocation type="mitochondrion" evidence="11"/>
<dbReference type="Pfam" id="PF00510">
    <property type="entry name" value="COX3"/>
    <property type="match status" value="1"/>
</dbReference>
<dbReference type="PANTHER" id="PTHR11403:SF7">
    <property type="entry name" value="CYTOCHROME C OXIDASE SUBUNIT 3"/>
    <property type="match status" value="1"/>
</dbReference>
<comment type="function">
    <text evidence="8">Component of the cytochrome c oxidase, the last enzyme in the mitochondrial electron transport chain which drives oxidative phosphorylation. The respiratory chain contains 3 multisubunit complexes succinate dehydrogenase (complex II, CII), ubiquinol-cytochrome c oxidoreductase (cytochrome b-c1 complex, complex III, CIII) and cytochrome c oxidase (complex IV, CIV), that cooperate to transfer electrons derived from NADH and succinate to molecular oxygen, creating an electrochemical gradient over the inner membrane that drives transmembrane transport and the ATP synthase. Cytochrome c oxidase is the component of the respiratory chain that catalyzes the reduction of oxygen to water. Electrons originating from reduced cytochrome c in the intermembrane space (IMS) are transferred via the dinuclear copper A center (CU(A)) of subunit 2 and heme A of subunit 1 to the active site in subunit 1, a binuclear center (BNC) formed by heme A3 and copper B (CU(B)). The BNC reduces molecular oxygen to 2 water molecules using 4 electrons from cytochrome c in the IMS and 4 protons from the mitochondrial matrix.</text>
</comment>
<dbReference type="RefSeq" id="YP_009092171.1">
    <property type="nucleotide sequence ID" value="NC_025279.1"/>
</dbReference>
<dbReference type="InterPro" id="IPR024791">
    <property type="entry name" value="Cyt_c/ubiquinol_Oxase_su3"/>
</dbReference>
<evidence type="ECO:0000313" key="11">
    <source>
        <dbReference type="EMBL" id="AHG06496.1"/>
    </source>
</evidence>
<reference evidence="11" key="1">
    <citation type="journal article" date="2014" name="Mol. Phylogenet. Evol.">
        <title>Dicrocoelium chinensis and Dicrocoelium dendriticum (Trematoda: Digenea) are distinct lancet fluke species based on mitochondrial and nuclear ribosomal DNA sequences.</title>
        <authorList>
            <person name="Liu G.H."/>
            <person name="Yan H.B."/>
            <person name="Otranto D."/>
            <person name="Wang X.Y."/>
            <person name="Zhao G.H."/>
            <person name="Jia W.Z."/>
            <person name="Zhu X.Q."/>
        </authorList>
    </citation>
    <scope>NUCLEOTIDE SEQUENCE</scope>
</reference>
<comment type="similarity">
    <text evidence="2 8">Belongs to the cytochrome c oxidase subunit 3 family.</text>
</comment>
<feature type="transmembrane region" description="Helical" evidence="9">
    <location>
        <begin position="20"/>
        <end position="42"/>
    </location>
</feature>
<evidence type="ECO:0000256" key="9">
    <source>
        <dbReference type="SAM" id="Phobius"/>
    </source>
</evidence>
<dbReference type="GeneID" id="20832531"/>
<evidence type="ECO:0000256" key="1">
    <source>
        <dbReference type="ARBA" id="ARBA00004141"/>
    </source>
</evidence>
<dbReference type="InterPro" id="IPR035973">
    <property type="entry name" value="Cyt_c_oxidase_su3-like_sf"/>
</dbReference>
<keyword evidence="7 9" id="KW-0472">Membrane</keyword>
<dbReference type="EMBL" id="KF318786">
    <property type="protein sequence ID" value="AHG06496.1"/>
    <property type="molecule type" value="Genomic_DNA"/>
</dbReference>
<organism evidence="11">
    <name type="scientific">Dicrocoelium chinensis</name>
    <name type="common">Small liver fluke</name>
    <dbReference type="NCBI Taxonomy" id="483157"/>
    <lineage>
        <taxon>Eukaryota</taxon>
        <taxon>Metazoa</taxon>
        <taxon>Spiralia</taxon>
        <taxon>Lophotrochozoa</taxon>
        <taxon>Platyhelminthes</taxon>
        <taxon>Trematoda</taxon>
        <taxon>Digenea</taxon>
        <taxon>Plagiorchiida</taxon>
        <taxon>Xiphidiata</taxon>
        <taxon>Gorgoderoidea</taxon>
        <taxon>Dicrocoeliidae</taxon>
        <taxon>Dicrocoelium</taxon>
    </lineage>
</organism>
<protein>
    <recommendedName>
        <fullName evidence="3 8">Cytochrome c oxidase subunit 3</fullName>
    </recommendedName>
</protein>
<keyword evidence="8 11" id="KW-0496">Mitochondrion</keyword>
<evidence type="ECO:0000256" key="4">
    <source>
        <dbReference type="ARBA" id="ARBA00022692"/>
    </source>
</evidence>
<dbReference type="GO" id="GO:0004129">
    <property type="term" value="F:cytochrome-c oxidase activity"/>
    <property type="evidence" value="ECO:0007669"/>
    <property type="project" value="InterPro"/>
</dbReference>
<sequence length="216" mass="24423">MSLLPFVSCSLFLAVPVSVFFWSFQVLFVFLILSYFVVVYYLEEVDGLGVGSRIPGSFAVFIFSEAVVFVSILLAVLWYNSFESSKLTFWNELPIIGTAILFVSSVSVAGYHHAMGTSMGLFNLKLTFWLGVLFIVLQYNEFWECCVCVVDSGYSSSSLCAVGLHLLHVFVGVFSLGFLVKCVEKAVSVYRPSLVVWYWHFVDYVWLVVFFLVYVL</sequence>
<feature type="transmembrane region" description="Helical" evidence="9">
    <location>
        <begin position="195"/>
        <end position="215"/>
    </location>
</feature>
<dbReference type="Gene3D" id="1.20.120.80">
    <property type="entry name" value="Cytochrome c oxidase, subunit III, four-helix bundle"/>
    <property type="match status" value="1"/>
</dbReference>
<dbReference type="GO" id="GO:0019646">
    <property type="term" value="P:aerobic electron transport chain"/>
    <property type="evidence" value="ECO:0007669"/>
    <property type="project" value="InterPro"/>
</dbReference>
<evidence type="ECO:0000259" key="10">
    <source>
        <dbReference type="PROSITE" id="PS50253"/>
    </source>
</evidence>
<keyword evidence="6 9" id="KW-1133">Transmembrane helix</keyword>
<feature type="transmembrane region" description="Helical" evidence="9">
    <location>
        <begin position="93"/>
        <end position="114"/>
    </location>
</feature>
<keyword evidence="5" id="KW-1278">Translocase</keyword>
<accession>A0A096XCB3</accession>